<dbReference type="NCBIfam" id="TIGR03696">
    <property type="entry name" value="Rhs_assc_core"/>
    <property type="match status" value="1"/>
</dbReference>
<keyword evidence="4" id="KW-1185">Reference proteome</keyword>
<dbReference type="RefSeq" id="WP_126471640.1">
    <property type="nucleotide sequence ID" value="NZ_RXOE01000004.1"/>
</dbReference>
<dbReference type="InterPro" id="IPR050708">
    <property type="entry name" value="T6SS_VgrG/RHS"/>
</dbReference>
<dbReference type="PANTHER" id="PTHR32305">
    <property type="match status" value="1"/>
</dbReference>
<protein>
    <submittedName>
        <fullName evidence="3">Sugar-binding protein</fullName>
    </submittedName>
</protein>
<feature type="domain" description="DUF6531" evidence="2">
    <location>
        <begin position="241"/>
        <end position="320"/>
    </location>
</feature>
<dbReference type="Pfam" id="PF05593">
    <property type="entry name" value="RHS_repeat"/>
    <property type="match status" value="3"/>
</dbReference>
<evidence type="ECO:0000313" key="4">
    <source>
        <dbReference type="Proteomes" id="UP000267418"/>
    </source>
</evidence>
<dbReference type="OrthoDB" id="8553452at2"/>
<dbReference type="InterPro" id="IPR006530">
    <property type="entry name" value="YD"/>
</dbReference>
<evidence type="ECO:0000313" key="3">
    <source>
        <dbReference type="EMBL" id="RTQ33235.1"/>
    </source>
</evidence>
<dbReference type="InterPro" id="IPR031325">
    <property type="entry name" value="RHS_repeat"/>
</dbReference>
<dbReference type="EMBL" id="RXOE01000004">
    <property type="protein sequence ID" value="RTQ33235.1"/>
    <property type="molecule type" value="Genomic_DNA"/>
</dbReference>
<evidence type="ECO:0000259" key="1">
    <source>
        <dbReference type="Pfam" id="PF03527"/>
    </source>
</evidence>
<comment type="caution">
    <text evidence="3">The sequence shown here is derived from an EMBL/GenBank/DDBJ whole genome shotgun (WGS) entry which is preliminary data.</text>
</comment>
<accession>A0A431TJY3</accession>
<dbReference type="PANTHER" id="PTHR32305:SF15">
    <property type="entry name" value="PROTEIN RHSA-RELATED"/>
    <property type="match status" value="1"/>
</dbReference>
<proteinExistence type="predicted"/>
<dbReference type="Gene3D" id="2.60.200.60">
    <property type="match status" value="1"/>
</dbReference>
<dbReference type="Gene3D" id="2.180.10.10">
    <property type="entry name" value="RHS repeat-associated core"/>
    <property type="match status" value="4"/>
</dbReference>
<dbReference type="InterPro" id="IPR001826">
    <property type="entry name" value="RHS"/>
</dbReference>
<dbReference type="InterPro" id="IPR022385">
    <property type="entry name" value="Rhs_assc_core"/>
</dbReference>
<dbReference type="InterPro" id="IPR045351">
    <property type="entry name" value="DUF6531"/>
</dbReference>
<dbReference type="CDD" id="cd14742">
    <property type="entry name" value="PAAR_RHS"/>
    <property type="match status" value="1"/>
</dbReference>
<dbReference type="InterPro" id="IPR008727">
    <property type="entry name" value="PAAR_motif"/>
</dbReference>
<organism evidence="3 4">
    <name type="scientific">Variovorax gossypii</name>
    <dbReference type="NCBI Taxonomy" id="1679495"/>
    <lineage>
        <taxon>Bacteria</taxon>
        <taxon>Pseudomonadati</taxon>
        <taxon>Pseudomonadota</taxon>
        <taxon>Betaproteobacteria</taxon>
        <taxon>Burkholderiales</taxon>
        <taxon>Comamonadaceae</taxon>
        <taxon>Variovorax</taxon>
    </lineage>
</organism>
<sequence length="1513" mass="166378">MAGQPAARLHDPIAHTNAHARFWAKFAGGLIGGIAVGFAAGLAAAAIVGTGGLAGPLVAGLVVVGARAAGGYIGAGLGEAAADALVPETLTVTGAITSGSSDVFIDSKATGAARASPDVPMDTVSCSRDSPQILLAEGSETVFINMGVACRKDDHTECGAKISEGSRTVFIGGPTARVREVADEVPLISKVLVTIFNVVMIYKGLRCLPKLARQGRNALPCLIEGAVGLGMGIHGMVSSFGNPVHAATGGKFLGGESELDFTLPGPLPIEWQRFYSSHDMRRDGALGQGWNLPYAMELRPGTGAAGEPVLTLVDEQGRLLELPDIEPGTRQYSPRDGLDLCRTESGHYFIHVPGGLFFIFQPPREDLPREQTLKLSRLEDRNGNFIELRHDAQGRLGELTDSTGRLLALDYAGDGRQLRAVRLAAGAPGETPCLLVAYRHDAEGRLLEVTDRNGEVVRRFGYEAQGKVQSGLMNFHADAAGLECHYAWTGTGKDARVRRHWTNDGESWDVGFSPLQGEGPEAFGETRAVDQLGRVFVWRWNAQHRLLSYTDASGRHWQAHYDELDQLVAMTEPGGAVTRCTYDAQGFMSSRTDALGRTHSTGWTELGLPWRETLPDGSAWTYAYSDEGNLVRETDPLGHVTEYSYDRRGLPIAITDARGGVSKLSWNECAQLVAQTDCSGKTTRHAYDDRGYLKTLTDAAGQQTRFTHDAMGRLLGVSQPDGSHQAFHRDAAGRLLASTDALSRTTRFALGRRGEPLWRQDAEGRHVAWNYDSARRLQSLVNENGLRFEFAYDDADRVVEERRVGGTRVQVEYGAGGWPVAITHHPGIGDEDLAPDAPQAGPRRAAQPLRTELVRDAVGRLVEKRTATHHYRYRYSALDQLIDAVKLEVVSPLAEGKSVQLRALHRSCFAYDRLGRLVGETAIDEVTGERHQLRHEHDALGNRTRTLLPALADQADELRALNYLHYGSGHLHQVNFSLQRGDAPAVHQLISDIERDDLHREIARSQGTLSTRFALDPLGRRAAAWSRPGSLASPFTTRDNSWRQAMDSAGTADARLLDGLMKEYSYDPTGELRQSRHSLQGATGHRYDATGRIEETVRMPLPAAQAVRDAANQERFAYDPAGNLLDASLATAPRGEMRGEVRGYVRDNLVRVFEDKRYIYDGHGRLACKKSGRHTEQRFEWDDENRLVAVHTTRRPHTPEATTQVARFDYDAMGRRVARHDAFGTTRFIWEGLRLIEERRGSQVVSYVYEPDSHVPMARVDARTSPAAAAAAAASASLPSARVLHFHNDPAGMPEELSSDDGNLCWRASYRTWGATVAEQWEVTALDGRPARQGEEAPRPVEQNLRFQGQYLDRDTGLHYNTFRFYDPDIGRFISPDPIGLAGGFNLHGYAPNPIRWIDPLGWICGETLARPVGFNRGSRNFVLEQGNAASGWKHIYDRHVDPLRFPKKSKFNSSMSQDDIASMLGKTLKHGKESSYEGKPVFESRLKYGGEYKRYRATVNEDGTVQTFHPLD</sequence>
<feature type="domain" description="RHS protein conserved region" evidence="1">
    <location>
        <begin position="1284"/>
        <end position="1319"/>
    </location>
</feature>
<name>A0A431TJY3_9BURK</name>
<dbReference type="Proteomes" id="UP000267418">
    <property type="component" value="Unassembled WGS sequence"/>
</dbReference>
<dbReference type="Pfam" id="PF03527">
    <property type="entry name" value="RHS"/>
    <property type="match status" value="1"/>
</dbReference>
<reference evidence="3 4" key="1">
    <citation type="submission" date="2018-12" db="EMBL/GenBank/DDBJ databases">
        <title>The genome of Variovorax gossypii DSM 100435.</title>
        <authorList>
            <person name="Gao J."/>
            <person name="Sun J."/>
        </authorList>
    </citation>
    <scope>NUCLEOTIDE SEQUENCE [LARGE SCALE GENOMIC DNA]</scope>
    <source>
        <strain evidence="3 4">DSM 100435</strain>
    </source>
</reference>
<dbReference type="NCBIfam" id="TIGR01643">
    <property type="entry name" value="YD_repeat_2x"/>
    <property type="match status" value="5"/>
</dbReference>
<dbReference type="Pfam" id="PF20148">
    <property type="entry name" value="DUF6531"/>
    <property type="match status" value="1"/>
</dbReference>
<gene>
    <name evidence="3" type="ORF">EJP69_17030</name>
</gene>
<dbReference type="Pfam" id="PF05488">
    <property type="entry name" value="PAAR_motif"/>
    <property type="match status" value="1"/>
</dbReference>
<evidence type="ECO:0000259" key="2">
    <source>
        <dbReference type="Pfam" id="PF20148"/>
    </source>
</evidence>